<dbReference type="GO" id="GO:0008593">
    <property type="term" value="P:regulation of Notch signaling pathway"/>
    <property type="evidence" value="ECO:0007669"/>
    <property type="project" value="TreeGrafter"/>
</dbReference>
<evidence type="ECO:0008006" key="5">
    <source>
        <dbReference type="Google" id="ProtNLM"/>
    </source>
</evidence>
<dbReference type="GO" id="GO:0004653">
    <property type="term" value="F:polypeptide N-acetylgalactosaminyltransferase activity"/>
    <property type="evidence" value="ECO:0007669"/>
    <property type="project" value="TreeGrafter"/>
</dbReference>
<gene>
    <name evidence="3" type="ORF">SVUK_LOCUS406</name>
</gene>
<feature type="signal peptide" evidence="2">
    <location>
        <begin position="1"/>
        <end position="16"/>
    </location>
</feature>
<dbReference type="PANTHER" id="PTHR11675:SF116">
    <property type="entry name" value="N-ACETYLGALACTOSAMINYLTRANSFERASE 8-RELATED"/>
    <property type="match status" value="1"/>
</dbReference>
<dbReference type="GO" id="GO:0006493">
    <property type="term" value="P:protein O-linked glycosylation"/>
    <property type="evidence" value="ECO:0007669"/>
    <property type="project" value="TreeGrafter"/>
</dbReference>
<keyword evidence="1" id="KW-1015">Disulfide bond</keyword>
<dbReference type="GO" id="GO:0005112">
    <property type="term" value="F:Notch binding"/>
    <property type="evidence" value="ECO:0007669"/>
    <property type="project" value="TreeGrafter"/>
</dbReference>
<dbReference type="GO" id="GO:0005794">
    <property type="term" value="C:Golgi apparatus"/>
    <property type="evidence" value="ECO:0007669"/>
    <property type="project" value="TreeGrafter"/>
</dbReference>
<dbReference type="SUPFAM" id="SSF53448">
    <property type="entry name" value="Nucleotide-diphospho-sugar transferases"/>
    <property type="match status" value="1"/>
</dbReference>
<dbReference type="PANTHER" id="PTHR11675">
    <property type="entry name" value="N-ACETYLGALACTOSAMINYLTRANSFERASE"/>
    <property type="match status" value="1"/>
</dbReference>
<reference evidence="3 4" key="1">
    <citation type="submission" date="2018-11" db="EMBL/GenBank/DDBJ databases">
        <authorList>
            <consortium name="Pathogen Informatics"/>
        </authorList>
    </citation>
    <scope>NUCLEOTIDE SEQUENCE [LARGE SCALE GENOMIC DNA]</scope>
</reference>
<feature type="chain" id="PRO_5018249248" description="Glycosyltransferase 2-like domain-containing protein" evidence="2">
    <location>
        <begin position="17"/>
        <end position="158"/>
    </location>
</feature>
<name>A0A3P7K8T5_STRVU</name>
<dbReference type="InterPro" id="IPR029044">
    <property type="entry name" value="Nucleotide-diphossugar_trans"/>
</dbReference>
<dbReference type="OrthoDB" id="5859346at2759"/>
<keyword evidence="2" id="KW-0732">Signal</keyword>
<dbReference type="Proteomes" id="UP000270094">
    <property type="component" value="Unassembled WGS sequence"/>
</dbReference>
<organism evidence="3 4">
    <name type="scientific">Strongylus vulgaris</name>
    <name type="common">Blood worm</name>
    <dbReference type="NCBI Taxonomy" id="40348"/>
    <lineage>
        <taxon>Eukaryota</taxon>
        <taxon>Metazoa</taxon>
        <taxon>Ecdysozoa</taxon>
        <taxon>Nematoda</taxon>
        <taxon>Chromadorea</taxon>
        <taxon>Rhabditida</taxon>
        <taxon>Rhabditina</taxon>
        <taxon>Rhabditomorpha</taxon>
        <taxon>Strongyloidea</taxon>
        <taxon>Strongylidae</taxon>
        <taxon>Strongylus</taxon>
    </lineage>
</organism>
<evidence type="ECO:0000256" key="2">
    <source>
        <dbReference type="SAM" id="SignalP"/>
    </source>
</evidence>
<dbReference type="Gene3D" id="3.90.550.10">
    <property type="entry name" value="Spore Coat Polysaccharide Biosynthesis Protein SpsA, Chain A"/>
    <property type="match status" value="1"/>
</dbReference>
<keyword evidence="4" id="KW-1185">Reference proteome</keyword>
<proteinExistence type="predicted"/>
<feature type="non-terminal residue" evidence="3">
    <location>
        <position position="158"/>
    </location>
</feature>
<protein>
    <recommendedName>
        <fullName evidence="5">Glycosyltransferase 2-like domain-containing protein</fullName>
    </recommendedName>
</protein>
<accession>A0A3P7K8T5</accession>
<sequence>MRAVILLFLLYANALGEDKSSGKGSTDEPKLPRCPHVNPYKNLEKWMEYRPTNCNYTSVEEDLTEEQKTYQTFGLKSFAFDSLASDRLGIDRNPGVVAHKLCANTTFDAEFSTSIVIVHHNECLSVLLRMLTGIFERTPEHMLHEVILYEDASEEEHK</sequence>
<dbReference type="EMBL" id="UYYB01000671">
    <property type="protein sequence ID" value="VDM65408.1"/>
    <property type="molecule type" value="Genomic_DNA"/>
</dbReference>
<evidence type="ECO:0000313" key="4">
    <source>
        <dbReference type="Proteomes" id="UP000270094"/>
    </source>
</evidence>
<dbReference type="AlphaFoldDB" id="A0A3P7K8T5"/>
<evidence type="ECO:0000313" key="3">
    <source>
        <dbReference type="EMBL" id="VDM65408.1"/>
    </source>
</evidence>
<evidence type="ECO:0000256" key="1">
    <source>
        <dbReference type="ARBA" id="ARBA00023157"/>
    </source>
</evidence>